<sequence length="168" mass="19376">MRTYRREARNSRAAILGSFEDFFEENASFDEYIRTRYNRNPFTDEAATTKRKRRYRVTQFMKRYIQRILHIKFGQTQIIYPVIRSASDIPNYETVVPARHVTTTMAMSPRIIQSTNIFRGGIKVKPRDATHLLSSASANSSVNSLFEDDRISLEGTGATTADSNFHIL</sequence>
<proteinExistence type="predicted"/>
<evidence type="ECO:0000313" key="2">
    <source>
        <dbReference type="Proteomes" id="UP000669133"/>
    </source>
</evidence>
<protein>
    <submittedName>
        <fullName evidence="1">Uncharacterized protein</fullName>
    </submittedName>
</protein>
<dbReference type="AlphaFoldDB" id="A0A8H8DAA9"/>
<dbReference type="EMBL" id="JAEOAQ010000003">
    <property type="protein sequence ID" value="KAG5419063.1"/>
    <property type="molecule type" value="Genomic_DNA"/>
</dbReference>
<accession>A0A8H8DAA9</accession>
<evidence type="ECO:0000313" key="1">
    <source>
        <dbReference type="EMBL" id="KAG5419063.1"/>
    </source>
</evidence>
<dbReference type="RefSeq" id="XP_067548179.1">
    <property type="nucleotide sequence ID" value="XM_067691729.1"/>
</dbReference>
<comment type="caution">
    <text evidence="1">The sequence shown here is derived from an EMBL/GenBank/DDBJ whole genome shotgun (WGS) entry which is preliminary data.</text>
</comment>
<gene>
    <name evidence="1" type="ORF">I9W82_002830</name>
</gene>
<dbReference type="Proteomes" id="UP000669133">
    <property type="component" value="Unassembled WGS sequence"/>
</dbReference>
<keyword evidence="2" id="KW-1185">Reference proteome</keyword>
<dbReference type="OrthoDB" id="4023192at2759"/>
<name>A0A8H8DAA9_9ASCO</name>
<reference evidence="1 2" key="1">
    <citation type="submission" date="2020-12" db="EMBL/GenBank/DDBJ databases">
        <title>Effect of drift, selection, and recombination on the evolution of hybrid genomes in Candida yeast pathogens.</title>
        <authorList>
            <person name="Mixao V."/>
            <person name="Ksiezopolska E."/>
            <person name="Saus E."/>
            <person name="Boekhout T."/>
            <person name="Gacser A."/>
            <person name="Gabaldon T."/>
        </authorList>
    </citation>
    <scope>NUCLEOTIDE SEQUENCE [LARGE SCALE GENOMIC DNA]</scope>
    <source>
        <strain evidence="1 2">BP57</strain>
    </source>
</reference>
<organism evidence="1 2">
    <name type="scientific">Candida metapsilosis</name>
    <dbReference type="NCBI Taxonomy" id="273372"/>
    <lineage>
        <taxon>Eukaryota</taxon>
        <taxon>Fungi</taxon>
        <taxon>Dikarya</taxon>
        <taxon>Ascomycota</taxon>
        <taxon>Saccharomycotina</taxon>
        <taxon>Pichiomycetes</taxon>
        <taxon>Debaryomycetaceae</taxon>
        <taxon>Candida/Lodderomyces clade</taxon>
        <taxon>Candida</taxon>
    </lineage>
</organism>
<dbReference type="GeneID" id="93651459"/>